<organism evidence="15 16">
    <name type="scientific">Priestia endophytica DSM 13796</name>
    <dbReference type="NCBI Taxonomy" id="1121089"/>
    <lineage>
        <taxon>Bacteria</taxon>
        <taxon>Bacillati</taxon>
        <taxon>Bacillota</taxon>
        <taxon>Bacilli</taxon>
        <taxon>Bacillales</taxon>
        <taxon>Bacillaceae</taxon>
        <taxon>Priestia</taxon>
    </lineage>
</organism>
<name>A0A1I6AWB3_9BACI</name>
<dbReference type="InterPro" id="IPR023059">
    <property type="entry name" value="Foldase_PrsA"/>
</dbReference>
<dbReference type="HAMAP" id="MF_01145">
    <property type="entry name" value="Foldase_PrsA"/>
    <property type="match status" value="1"/>
</dbReference>
<evidence type="ECO:0000256" key="8">
    <source>
        <dbReference type="ARBA" id="ARBA00023139"/>
    </source>
</evidence>
<dbReference type="SUPFAM" id="SSF54534">
    <property type="entry name" value="FKBP-like"/>
    <property type="match status" value="1"/>
</dbReference>
<dbReference type="InterPro" id="IPR050245">
    <property type="entry name" value="PrsA_foldase"/>
</dbReference>
<evidence type="ECO:0000256" key="13">
    <source>
        <dbReference type="SAM" id="Phobius"/>
    </source>
</evidence>
<dbReference type="PROSITE" id="PS01096">
    <property type="entry name" value="PPIC_PPIASE_1"/>
    <property type="match status" value="1"/>
</dbReference>
<keyword evidence="13" id="KW-1133">Transmembrane helix</keyword>
<evidence type="ECO:0000256" key="5">
    <source>
        <dbReference type="ARBA" id="ARBA00022729"/>
    </source>
</evidence>
<evidence type="ECO:0000256" key="4">
    <source>
        <dbReference type="ARBA" id="ARBA00022475"/>
    </source>
</evidence>
<comment type="catalytic activity">
    <reaction evidence="1 11">
        <text>[protein]-peptidylproline (omega=180) = [protein]-peptidylproline (omega=0)</text>
        <dbReference type="Rhea" id="RHEA:16237"/>
        <dbReference type="Rhea" id="RHEA-COMP:10747"/>
        <dbReference type="Rhea" id="RHEA-COMP:10748"/>
        <dbReference type="ChEBI" id="CHEBI:83833"/>
        <dbReference type="ChEBI" id="CHEBI:83834"/>
        <dbReference type="EC" id="5.2.1.8"/>
    </reaction>
</comment>
<feature type="coiled-coil region" evidence="12">
    <location>
        <begin position="69"/>
        <end position="96"/>
    </location>
</feature>
<evidence type="ECO:0000256" key="12">
    <source>
        <dbReference type="SAM" id="Coils"/>
    </source>
</evidence>
<evidence type="ECO:0000256" key="7">
    <source>
        <dbReference type="ARBA" id="ARBA00023136"/>
    </source>
</evidence>
<evidence type="ECO:0000256" key="1">
    <source>
        <dbReference type="ARBA" id="ARBA00000971"/>
    </source>
</evidence>
<evidence type="ECO:0000256" key="10">
    <source>
        <dbReference type="ARBA" id="ARBA00023288"/>
    </source>
</evidence>
<dbReference type="InterPro" id="IPR023058">
    <property type="entry name" value="PPIase_PpiC_CS"/>
</dbReference>
<dbReference type="PANTHER" id="PTHR47245:SF1">
    <property type="entry name" value="FOLDASE PROTEIN PRSA"/>
    <property type="match status" value="1"/>
</dbReference>
<keyword evidence="5 11" id="KW-0732">Signal</keyword>
<keyword evidence="13" id="KW-0812">Transmembrane</keyword>
<protein>
    <recommendedName>
        <fullName evidence="11">Foldase protein PrsA</fullName>
        <ecNumber evidence="11">5.2.1.8</ecNumber>
    </recommendedName>
</protein>
<evidence type="ECO:0000313" key="15">
    <source>
        <dbReference type="EMBL" id="SFQ72972.1"/>
    </source>
</evidence>
<dbReference type="InterPro" id="IPR046357">
    <property type="entry name" value="PPIase_dom_sf"/>
</dbReference>
<gene>
    <name evidence="11" type="primary">prsA</name>
    <name evidence="15" type="ORF">SAMN02745910_03074</name>
</gene>
<comment type="subcellular location">
    <subcellularLocation>
        <location evidence="2">Cell membrane</location>
        <topology evidence="2">Lipid-anchor</topology>
    </subcellularLocation>
</comment>
<reference evidence="15 16" key="1">
    <citation type="submission" date="2016-10" db="EMBL/GenBank/DDBJ databases">
        <authorList>
            <person name="Varghese N."/>
            <person name="Submissions S."/>
        </authorList>
    </citation>
    <scope>NUCLEOTIDE SEQUENCE [LARGE SCALE GENOMIC DNA]</scope>
    <source>
        <strain evidence="15 16">DSM 13796</strain>
    </source>
</reference>
<keyword evidence="9 11" id="KW-0413">Isomerase</keyword>
<keyword evidence="4 11" id="KW-1003">Cell membrane</keyword>
<accession>A0A1I6AWB3</accession>
<dbReference type="RefSeq" id="WP_061803342.1">
    <property type="nucleotide sequence ID" value="NZ_FOXX01000007.1"/>
</dbReference>
<evidence type="ECO:0000313" key="16">
    <source>
        <dbReference type="Proteomes" id="UP000182762"/>
    </source>
</evidence>
<evidence type="ECO:0000256" key="3">
    <source>
        <dbReference type="ARBA" id="ARBA00006071"/>
    </source>
</evidence>
<feature type="domain" description="PpiC" evidence="14">
    <location>
        <begin position="156"/>
        <end position="246"/>
    </location>
</feature>
<feature type="transmembrane region" description="Helical" evidence="13">
    <location>
        <begin position="9"/>
        <end position="29"/>
    </location>
</feature>
<comment type="similarity">
    <text evidence="3 11">Belongs to the PrsA family.</text>
</comment>
<sequence>MKKLFKRKVMYIILSVALVALIVCGGWVYSKEQVVASVDGSDITKDDVYNLLADQNGAAAVDTLITEKIIDKEAEKEDIKITAKQVNQELDNLKEQYGGEDTFNQTLEASGVSLSSLKEDIKKNKEIEELLRPSIKITEKEMKEYFNENKDSFAQAAQVKASHILVDDEKTAKEMKEKLDKGEDFATLAKKYSTDTATSESGGELGYFEEGTMTDEFDKKAFSMKKGEISDPVKTDYGYHIIKVEDVKEAKQASYKDSKAQVKEAIFNEKLQTEYSTWLEKKKKEYDITNSFE</sequence>
<dbReference type="EMBL" id="FOXX01000007">
    <property type="protein sequence ID" value="SFQ72972.1"/>
    <property type="molecule type" value="Genomic_DNA"/>
</dbReference>
<dbReference type="SUPFAM" id="SSF109998">
    <property type="entry name" value="Triger factor/SurA peptide-binding domain-like"/>
    <property type="match status" value="1"/>
</dbReference>
<comment type="caution">
    <text evidence="15">The sequence shown here is derived from an EMBL/GenBank/DDBJ whole genome shotgun (WGS) entry which is preliminary data.</text>
</comment>
<keyword evidence="8" id="KW-0564">Palmitate</keyword>
<dbReference type="Gene3D" id="3.10.50.40">
    <property type="match status" value="1"/>
</dbReference>
<keyword evidence="7 11" id="KW-0472">Membrane</keyword>
<evidence type="ECO:0000256" key="11">
    <source>
        <dbReference type="HAMAP-Rule" id="MF_01145"/>
    </source>
</evidence>
<evidence type="ECO:0000256" key="2">
    <source>
        <dbReference type="ARBA" id="ARBA00004193"/>
    </source>
</evidence>
<dbReference type="PROSITE" id="PS50198">
    <property type="entry name" value="PPIC_PPIASE_2"/>
    <property type="match status" value="1"/>
</dbReference>
<dbReference type="Proteomes" id="UP000182762">
    <property type="component" value="Unassembled WGS sequence"/>
</dbReference>
<dbReference type="InterPro" id="IPR027304">
    <property type="entry name" value="Trigger_fact/SurA_dom_sf"/>
</dbReference>
<keyword evidence="6 11" id="KW-0697">Rotamase</keyword>
<keyword evidence="12" id="KW-0175">Coiled coil</keyword>
<evidence type="ECO:0000259" key="14">
    <source>
        <dbReference type="PROSITE" id="PS50198"/>
    </source>
</evidence>
<dbReference type="InterPro" id="IPR000297">
    <property type="entry name" value="PPIase_PpiC"/>
</dbReference>
<dbReference type="PANTHER" id="PTHR47245">
    <property type="entry name" value="PEPTIDYLPROLYL ISOMERASE"/>
    <property type="match status" value="1"/>
</dbReference>
<dbReference type="GeneID" id="93711693"/>
<proteinExistence type="inferred from homology"/>
<evidence type="ECO:0000256" key="9">
    <source>
        <dbReference type="ARBA" id="ARBA00023235"/>
    </source>
</evidence>
<keyword evidence="16" id="KW-1185">Reference proteome</keyword>
<comment type="function">
    <text evidence="11">Plays a major role in protein secretion by helping the post-translocational extracellular folding of several secreted proteins.</text>
</comment>
<dbReference type="EC" id="5.2.1.8" evidence="11"/>
<keyword evidence="10" id="KW-0449">Lipoprotein</keyword>
<dbReference type="Pfam" id="PF00639">
    <property type="entry name" value="Rotamase"/>
    <property type="match status" value="1"/>
</dbReference>
<dbReference type="Gene3D" id="1.10.4030.10">
    <property type="entry name" value="Porin chaperone SurA, peptide-binding domain"/>
    <property type="match status" value="1"/>
</dbReference>
<evidence type="ECO:0000256" key="6">
    <source>
        <dbReference type="ARBA" id="ARBA00023110"/>
    </source>
</evidence>